<accession>A0A4E0S3U1</accession>
<dbReference type="EMBL" id="JXXN02000237">
    <property type="protein sequence ID" value="THD28100.1"/>
    <property type="molecule type" value="Genomic_DNA"/>
</dbReference>
<dbReference type="AlphaFoldDB" id="A0A4E0S3U1"/>
<evidence type="ECO:0000313" key="2">
    <source>
        <dbReference type="Proteomes" id="UP000230066"/>
    </source>
</evidence>
<reference evidence="1" key="1">
    <citation type="submission" date="2019-03" db="EMBL/GenBank/DDBJ databases">
        <title>Improved annotation for the trematode Fasciola hepatica.</title>
        <authorList>
            <person name="Choi Y.-J."/>
            <person name="Martin J."/>
            <person name="Mitreva M."/>
        </authorList>
    </citation>
    <scope>NUCLEOTIDE SEQUENCE [LARGE SCALE GENOMIC DNA]</scope>
</reference>
<sequence>MELNNFDFKAAQNPTRLDSLRKKWLLQQRRQLHDDNGLSNTPEDDDFSMTLLPTNIFYRQKLNKLNIPPRFSRSFDAERRCSNELQNTCGADVRLSNLVLHCLPDRRPSFIYRLETDDCYSVYSSRHTSITGDETLSE</sequence>
<dbReference type="Proteomes" id="UP000230066">
    <property type="component" value="Unassembled WGS sequence"/>
</dbReference>
<keyword evidence="2" id="KW-1185">Reference proteome</keyword>
<evidence type="ECO:0000313" key="1">
    <source>
        <dbReference type="EMBL" id="THD28100.1"/>
    </source>
</evidence>
<gene>
    <name evidence="1" type="ORF">D915_001059</name>
</gene>
<organism evidence="1 2">
    <name type="scientific">Fasciola hepatica</name>
    <name type="common">Liver fluke</name>
    <dbReference type="NCBI Taxonomy" id="6192"/>
    <lineage>
        <taxon>Eukaryota</taxon>
        <taxon>Metazoa</taxon>
        <taxon>Spiralia</taxon>
        <taxon>Lophotrochozoa</taxon>
        <taxon>Platyhelminthes</taxon>
        <taxon>Trematoda</taxon>
        <taxon>Digenea</taxon>
        <taxon>Plagiorchiida</taxon>
        <taxon>Echinostomata</taxon>
        <taxon>Echinostomatoidea</taxon>
        <taxon>Fasciolidae</taxon>
        <taxon>Fasciola</taxon>
    </lineage>
</organism>
<proteinExistence type="predicted"/>
<comment type="caution">
    <text evidence="1">The sequence shown here is derived from an EMBL/GenBank/DDBJ whole genome shotgun (WGS) entry which is preliminary data.</text>
</comment>
<name>A0A4E0S3U1_FASHE</name>
<protein>
    <submittedName>
        <fullName evidence="1">Uncharacterized protein</fullName>
    </submittedName>
</protein>